<organism evidence="3 4">
    <name type="scientific">Aestuariibaculum marinum</name>
    <dbReference type="NCBI Taxonomy" id="2683592"/>
    <lineage>
        <taxon>Bacteria</taxon>
        <taxon>Pseudomonadati</taxon>
        <taxon>Bacteroidota</taxon>
        <taxon>Flavobacteriia</taxon>
        <taxon>Flavobacteriales</taxon>
        <taxon>Flavobacteriaceae</taxon>
    </lineage>
</organism>
<dbReference type="InterPro" id="IPR038670">
    <property type="entry name" value="HslJ-like_sf"/>
</dbReference>
<dbReference type="Gene3D" id="2.40.128.270">
    <property type="match status" value="1"/>
</dbReference>
<protein>
    <submittedName>
        <fullName evidence="3">DUF4377 domain-containing protein</fullName>
    </submittedName>
</protein>
<dbReference type="EMBL" id="JACVXD010000015">
    <property type="protein sequence ID" value="MBD0825425.1"/>
    <property type="molecule type" value="Genomic_DNA"/>
</dbReference>
<dbReference type="Pfam" id="PF03724">
    <property type="entry name" value="META"/>
    <property type="match status" value="1"/>
</dbReference>
<dbReference type="InterPro" id="IPR025485">
    <property type="entry name" value="DUF4377"/>
</dbReference>
<gene>
    <name evidence="3" type="ORF">ICJ85_15525</name>
</gene>
<dbReference type="AlphaFoldDB" id="A0A8J6PXL9"/>
<name>A0A8J6PXL9_9FLAO</name>
<dbReference type="Pfam" id="PF14302">
    <property type="entry name" value="DUF4377"/>
    <property type="match status" value="1"/>
</dbReference>
<reference evidence="3 4" key="1">
    <citation type="journal article" date="2018" name="J. Microbiol.">
        <title>Aestuariibaculum marinum sp. nov., a marine bacterium isolated from seawater in South Korea.</title>
        <authorList>
            <person name="Choi J."/>
            <person name="Lee D."/>
            <person name="Jang J.H."/>
            <person name="Cha S."/>
            <person name="Seo T."/>
        </authorList>
    </citation>
    <scope>NUCLEOTIDE SEQUENCE [LARGE SCALE GENOMIC DNA]</scope>
    <source>
        <strain evidence="3 4">IP7</strain>
    </source>
</reference>
<dbReference type="PROSITE" id="PS51257">
    <property type="entry name" value="PROKAR_LIPOPROTEIN"/>
    <property type="match status" value="1"/>
</dbReference>
<feature type="domain" description="DUF306" evidence="1">
    <location>
        <begin position="119"/>
        <end position="221"/>
    </location>
</feature>
<dbReference type="InterPro" id="IPR053147">
    <property type="entry name" value="Hsp_HslJ-like"/>
</dbReference>
<evidence type="ECO:0000259" key="2">
    <source>
        <dbReference type="Pfam" id="PF14302"/>
    </source>
</evidence>
<comment type="caution">
    <text evidence="3">The sequence shown here is derived from an EMBL/GenBank/DDBJ whole genome shotgun (WGS) entry which is preliminary data.</text>
</comment>
<evidence type="ECO:0000313" key="3">
    <source>
        <dbReference type="EMBL" id="MBD0825425.1"/>
    </source>
</evidence>
<evidence type="ECO:0000259" key="1">
    <source>
        <dbReference type="Pfam" id="PF03724"/>
    </source>
</evidence>
<sequence length="225" mass="24960">MSLLKTMLPITIIATLFTSCNSIKTTTYWVNSIKVNCSSGAGKMQCLQVYKGVDVDKATWSTFYAPIEGFEFEFGSFQKIEVTETQLDPKDVPADASSIKYKLVKVLEKKQDPKMALNDIWTVTKINNSAIGKTRQIPSLEINISKMQVSGTDGCNNFTGDIKNITARNIEFGPIASTRKMCMDMSIPNAFNKALNASVSYKKEALSLTFFDTEGNETLTLKKID</sequence>
<proteinExistence type="predicted"/>
<feature type="domain" description="DUF4377" evidence="2">
    <location>
        <begin position="29"/>
        <end position="109"/>
    </location>
</feature>
<dbReference type="PANTHER" id="PTHR35535:SF2">
    <property type="entry name" value="DUF306 DOMAIN-CONTAINING PROTEIN"/>
    <property type="match status" value="1"/>
</dbReference>
<dbReference type="RefSeq" id="WP_188224717.1">
    <property type="nucleotide sequence ID" value="NZ_JACVXD010000015.1"/>
</dbReference>
<accession>A0A8J6PXL9</accession>
<dbReference type="Proteomes" id="UP000621516">
    <property type="component" value="Unassembled WGS sequence"/>
</dbReference>
<evidence type="ECO:0000313" key="4">
    <source>
        <dbReference type="Proteomes" id="UP000621516"/>
    </source>
</evidence>
<keyword evidence="4" id="KW-1185">Reference proteome</keyword>
<dbReference type="InterPro" id="IPR005184">
    <property type="entry name" value="DUF306_Meta_HslJ"/>
</dbReference>
<dbReference type="PANTHER" id="PTHR35535">
    <property type="entry name" value="HEAT SHOCK PROTEIN HSLJ"/>
    <property type="match status" value="1"/>
</dbReference>